<sequence>MSKHRRTKHYRKITIAAVAMAAVGVPSVAMACMDPDGTQDSRSHGRWKDAHAEQQWQGDETDQRWNRDTWDRKPSRPDAQTPTTTPGTGKPAAPKPAAPKPAAPKPTAPKPAAPKPAAPKPAAPASGDVARVVALVNSERSKAGCAPVKSNAKLAKAAQDHSKDMAAHRNMSHTGSDGSEPGQRITRAGYQWSTYGENVAYGYNTPESVMAGWMSSPGHKRNILNCAFKEIGVGHAQPDDYWTQDFGTAR</sequence>
<evidence type="ECO:0000313" key="1">
    <source>
        <dbReference type="EMBL" id="MEJ8632745.1"/>
    </source>
</evidence>
<comment type="caution">
    <text evidence="1">The sequence shown here is derived from an EMBL/GenBank/DDBJ whole genome shotgun (WGS) entry which is preliminary data.</text>
</comment>
<name>A0ACC6PN47_9ACTN</name>
<keyword evidence="2" id="KW-1185">Reference proteome</keyword>
<organism evidence="1 2">
    <name type="scientific">Streptomyces achmelvichensis</name>
    <dbReference type="NCBI Taxonomy" id="3134111"/>
    <lineage>
        <taxon>Bacteria</taxon>
        <taxon>Bacillati</taxon>
        <taxon>Actinomycetota</taxon>
        <taxon>Actinomycetes</taxon>
        <taxon>Kitasatosporales</taxon>
        <taxon>Streptomycetaceae</taxon>
        <taxon>Streptomyces</taxon>
    </lineage>
</organism>
<protein>
    <submittedName>
        <fullName evidence="1">CAP domain-containing protein</fullName>
    </submittedName>
</protein>
<accession>A0ACC6PN47</accession>
<evidence type="ECO:0000313" key="2">
    <source>
        <dbReference type="Proteomes" id="UP001377168"/>
    </source>
</evidence>
<reference evidence="1" key="1">
    <citation type="submission" date="2024-03" db="EMBL/GenBank/DDBJ databases">
        <title>Novel Streptomyces species of biotechnological and ecological value are a feature of Machair soil.</title>
        <authorList>
            <person name="Prole J.R."/>
            <person name="Goodfellow M."/>
            <person name="Allenby N."/>
            <person name="Ward A.C."/>
        </authorList>
    </citation>
    <scope>NUCLEOTIDE SEQUENCE</scope>
    <source>
        <strain evidence="1">MS2.AVA.5</strain>
    </source>
</reference>
<proteinExistence type="predicted"/>
<dbReference type="EMBL" id="JBBKAJ010000022">
    <property type="protein sequence ID" value="MEJ8632745.1"/>
    <property type="molecule type" value="Genomic_DNA"/>
</dbReference>
<gene>
    <name evidence="1" type="ORF">WKI67_04980</name>
</gene>
<dbReference type="Proteomes" id="UP001377168">
    <property type="component" value="Unassembled WGS sequence"/>
</dbReference>